<keyword evidence="3" id="KW-1185">Reference proteome</keyword>
<evidence type="ECO:0000256" key="1">
    <source>
        <dbReference type="SAM" id="MobiDB-lite"/>
    </source>
</evidence>
<evidence type="ECO:0000313" key="3">
    <source>
        <dbReference type="Proteomes" id="UP000822688"/>
    </source>
</evidence>
<accession>A0A8T0GC25</accession>
<reference evidence="2 3" key="1">
    <citation type="submission" date="2020-06" db="EMBL/GenBank/DDBJ databases">
        <title>WGS assembly of Ceratodon purpureus strain R40.</title>
        <authorList>
            <person name="Carey S.B."/>
            <person name="Jenkins J."/>
            <person name="Shu S."/>
            <person name="Lovell J.T."/>
            <person name="Sreedasyam A."/>
            <person name="Maumus F."/>
            <person name="Tiley G.P."/>
            <person name="Fernandez-Pozo N."/>
            <person name="Barry K."/>
            <person name="Chen C."/>
            <person name="Wang M."/>
            <person name="Lipzen A."/>
            <person name="Daum C."/>
            <person name="Saski C.A."/>
            <person name="Payton A.C."/>
            <person name="Mcbreen J.C."/>
            <person name="Conrad R.E."/>
            <person name="Kollar L.M."/>
            <person name="Olsson S."/>
            <person name="Huttunen S."/>
            <person name="Landis J.B."/>
            <person name="Wickett N.J."/>
            <person name="Johnson M.G."/>
            <person name="Rensing S.A."/>
            <person name="Grimwood J."/>
            <person name="Schmutz J."/>
            <person name="Mcdaniel S.F."/>
        </authorList>
    </citation>
    <scope>NUCLEOTIDE SEQUENCE [LARGE SCALE GENOMIC DNA]</scope>
    <source>
        <strain evidence="2 3">R40</strain>
    </source>
</reference>
<gene>
    <name evidence="2" type="ORF">KC19_11G064500</name>
</gene>
<organism evidence="2 3">
    <name type="scientific">Ceratodon purpureus</name>
    <name type="common">Fire moss</name>
    <name type="synonym">Dicranum purpureum</name>
    <dbReference type="NCBI Taxonomy" id="3225"/>
    <lineage>
        <taxon>Eukaryota</taxon>
        <taxon>Viridiplantae</taxon>
        <taxon>Streptophyta</taxon>
        <taxon>Embryophyta</taxon>
        <taxon>Bryophyta</taxon>
        <taxon>Bryophytina</taxon>
        <taxon>Bryopsida</taxon>
        <taxon>Dicranidae</taxon>
        <taxon>Pseudoditrichales</taxon>
        <taxon>Ditrichaceae</taxon>
        <taxon>Ceratodon</taxon>
    </lineage>
</organism>
<feature type="compositionally biased region" description="Polar residues" evidence="1">
    <location>
        <begin position="67"/>
        <end position="85"/>
    </location>
</feature>
<comment type="caution">
    <text evidence="2">The sequence shown here is derived from an EMBL/GenBank/DDBJ whole genome shotgun (WGS) entry which is preliminary data.</text>
</comment>
<dbReference type="Proteomes" id="UP000822688">
    <property type="component" value="Chromosome 11"/>
</dbReference>
<dbReference type="EMBL" id="CM026432">
    <property type="protein sequence ID" value="KAG0556580.1"/>
    <property type="molecule type" value="Genomic_DNA"/>
</dbReference>
<dbReference type="AlphaFoldDB" id="A0A8T0GC25"/>
<protein>
    <submittedName>
        <fullName evidence="2">Uncharacterized protein</fullName>
    </submittedName>
</protein>
<feature type="region of interest" description="Disordered" evidence="1">
    <location>
        <begin position="58"/>
        <end position="92"/>
    </location>
</feature>
<sequence length="113" mass="12894">MAGPMKETEQLYRIHCTCSKNKPIMLRNQRKHALKIYVSLDFGVVIRRAMATGRSGMTRKLIRSRSEGPQSTWNCTQSDAQQQRPHSSEPRLHWIQCFDKSSGTSGPVMSTKE</sequence>
<evidence type="ECO:0000313" key="2">
    <source>
        <dbReference type="EMBL" id="KAG0556580.1"/>
    </source>
</evidence>
<proteinExistence type="predicted"/>
<name>A0A8T0GC25_CERPU</name>